<evidence type="ECO:0000256" key="2">
    <source>
        <dbReference type="ARBA" id="ARBA00022692"/>
    </source>
</evidence>
<dbReference type="Proteomes" id="UP000280935">
    <property type="component" value="Unassembled WGS sequence"/>
</dbReference>
<name>A0A3P1WQS0_9ACTN</name>
<comment type="subcellular location">
    <subcellularLocation>
        <location evidence="1">Membrane</location>
        <topology evidence="1">Multi-pass membrane protein</topology>
    </subcellularLocation>
</comment>
<evidence type="ECO:0000256" key="5">
    <source>
        <dbReference type="SAM" id="Phobius"/>
    </source>
</evidence>
<keyword evidence="4 5" id="KW-0472">Membrane</keyword>
<feature type="transmembrane region" description="Helical" evidence="5">
    <location>
        <begin position="230"/>
        <end position="252"/>
    </location>
</feature>
<dbReference type="AlphaFoldDB" id="A0A3P1WQS0"/>
<reference evidence="7 8" key="1">
    <citation type="submission" date="2018-11" db="EMBL/GenBank/DDBJ databases">
        <title>Genomes From Bacteria Associated with the Canine Oral Cavity: a Test Case for Automated Genome-Based Taxonomic Assignment.</title>
        <authorList>
            <person name="Coil D.A."/>
            <person name="Jospin G."/>
            <person name="Darling A.E."/>
            <person name="Wallis C."/>
            <person name="Davis I.J."/>
            <person name="Harris S."/>
            <person name="Eisen J.A."/>
            <person name="Holcombe L.J."/>
            <person name="O'Flynn C."/>
        </authorList>
    </citation>
    <scope>NUCLEOTIDE SEQUENCE [LARGE SCALE GENOMIC DNA]</scope>
    <source>
        <strain evidence="7 8">OH2822_COT-296</strain>
    </source>
</reference>
<accession>A0A3P1WQS0</accession>
<dbReference type="PANTHER" id="PTHR43229:SF2">
    <property type="entry name" value="NODULATION PROTEIN J"/>
    <property type="match status" value="1"/>
</dbReference>
<comment type="caution">
    <text evidence="7">The sequence shown here is derived from an EMBL/GenBank/DDBJ whole genome shotgun (WGS) entry which is preliminary data.</text>
</comment>
<evidence type="ECO:0000256" key="3">
    <source>
        <dbReference type="ARBA" id="ARBA00022989"/>
    </source>
</evidence>
<proteinExistence type="predicted"/>
<dbReference type="GO" id="GO:0016020">
    <property type="term" value="C:membrane"/>
    <property type="evidence" value="ECO:0007669"/>
    <property type="project" value="UniProtKB-SubCell"/>
</dbReference>
<feature type="transmembrane region" description="Helical" evidence="5">
    <location>
        <begin position="102"/>
        <end position="131"/>
    </location>
</feature>
<dbReference type="InterPro" id="IPR051784">
    <property type="entry name" value="Nod_factor_ABC_transporter"/>
</dbReference>
<feature type="transmembrane region" description="Helical" evidence="5">
    <location>
        <begin position="57"/>
        <end position="81"/>
    </location>
</feature>
<dbReference type="PANTHER" id="PTHR43229">
    <property type="entry name" value="NODULATION PROTEIN J"/>
    <property type="match status" value="1"/>
</dbReference>
<gene>
    <name evidence="7" type="ORF">EII35_10525</name>
</gene>
<feature type="domain" description="ABC-2 type transporter transmembrane" evidence="6">
    <location>
        <begin position="9"/>
        <end position="207"/>
    </location>
</feature>
<feature type="transmembrane region" description="Helical" evidence="5">
    <location>
        <begin position="137"/>
        <end position="157"/>
    </location>
</feature>
<dbReference type="GO" id="GO:0140359">
    <property type="term" value="F:ABC-type transporter activity"/>
    <property type="evidence" value="ECO:0007669"/>
    <property type="project" value="InterPro"/>
</dbReference>
<protein>
    <recommendedName>
        <fullName evidence="6">ABC-2 type transporter transmembrane domain-containing protein</fullName>
    </recommendedName>
</protein>
<evidence type="ECO:0000256" key="4">
    <source>
        <dbReference type="ARBA" id="ARBA00023136"/>
    </source>
</evidence>
<dbReference type="Pfam" id="PF01061">
    <property type="entry name" value="ABC2_membrane"/>
    <property type="match status" value="1"/>
</dbReference>
<evidence type="ECO:0000313" key="8">
    <source>
        <dbReference type="Proteomes" id="UP000280935"/>
    </source>
</evidence>
<dbReference type="RefSeq" id="WP_125228429.1">
    <property type="nucleotide sequence ID" value="NZ_RQYT01000026.1"/>
</dbReference>
<sequence length="261" mass="28657">MIAVALRRTWAMSRAEVSLYLRNRSIALTALLLTPLLVLANSPVILRDIDTISIPTVILQLVVNMSLMLVIYFNLTVIFVARREDGVFQRLDTGEATRWETVVATTVPSVVVLLLQVVCGLVLAGVIAKSWPISDPLLLLLTVLLALALFAGCAAFTSAYCRTVESAQYGALPGFLFFYFLSGIIIPLHLFPEPVPTISRWSPLVAVNHLLSLSTGTDPLTNQSTTFLGAWAQAGQPLAALGLWTVLFLVLARRHMRFNRR</sequence>
<evidence type="ECO:0000259" key="6">
    <source>
        <dbReference type="Pfam" id="PF01061"/>
    </source>
</evidence>
<keyword evidence="2 5" id="KW-0812">Transmembrane</keyword>
<evidence type="ECO:0000313" key="7">
    <source>
        <dbReference type="EMBL" id="RRD48934.1"/>
    </source>
</evidence>
<dbReference type="OrthoDB" id="3214063at2"/>
<evidence type="ECO:0000256" key="1">
    <source>
        <dbReference type="ARBA" id="ARBA00004141"/>
    </source>
</evidence>
<organism evidence="7 8">
    <name type="scientific">Arachnia propionica</name>
    <dbReference type="NCBI Taxonomy" id="1750"/>
    <lineage>
        <taxon>Bacteria</taxon>
        <taxon>Bacillati</taxon>
        <taxon>Actinomycetota</taxon>
        <taxon>Actinomycetes</taxon>
        <taxon>Propionibacteriales</taxon>
        <taxon>Propionibacteriaceae</taxon>
        <taxon>Arachnia</taxon>
    </lineage>
</organism>
<dbReference type="EMBL" id="RQYT01000026">
    <property type="protein sequence ID" value="RRD48934.1"/>
    <property type="molecule type" value="Genomic_DNA"/>
</dbReference>
<keyword evidence="3 5" id="KW-1133">Transmembrane helix</keyword>
<dbReference type="InterPro" id="IPR013525">
    <property type="entry name" value="ABC2_TM"/>
</dbReference>
<feature type="transmembrane region" description="Helical" evidence="5">
    <location>
        <begin position="169"/>
        <end position="191"/>
    </location>
</feature>